<evidence type="ECO:0000256" key="2">
    <source>
        <dbReference type="ARBA" id="ARBA00005657"/>
    </source>
</evidence>
<dbReference type="NCBIfam" id="TIGR00981">
    <property type="entry name" value="rpsL_bact"/>
    <property type="match status" value="1"/>
</dbReference>
<comment type="caution">
    <text evidence="8">The sequence shown here is derived from an EMBL/GenBank/DDBJ whole genome shotgun (WGS) entry which is preliminary data.</text>
</comment>
<dbReference type="Pfam" id="PF00164">
    <property type="entry name" value="Ribosom_S12_S23"/>
    <property type="match status" value="1"/>
</dbReference>
<evidence type="ECO:0000256" key="3">
    <source>
        <dbReference type="ARBA" id="ARBA00022946"/>
    </source>
</evidence>
<dbReference type="GO" id="GO:1990904">
    <property type="term" value="C:ribonucleoprotein complex"/>
    <property type="evidence" value="ECO:0007669"/>
    <property type="project" value="UniProtKB-KW"/>
</dbReference>
<gene>
    <name evidence="8" type="ORF">TKK_002528</name>
</gene>
<accession>A0ABD2XIP4</accession>
<dbReference type="InterPro" id="IPR006032">
    <property type="entry name" value="Ribosomal_uS12"/>
</dbReference>
<dbReference type="SUPFAM" id="SSF50249">
    <property type="entry name" value="Nucleic acid-binding proteins"/>
    <property type="match status" value="1"/>
</dbReference>
<keyword evidence="5" id="KW-0496">Mitochondrion</keyword>
<name>A0ABD2XIP4_9HYME</name>
<dbReference type="Proteomes" id="UP001627154">
    <property type="component" value="Unassembled WGS sequence"/>
</dbReference>
<dbReference type="EMBL" id="JBJJXI010000022">
    <property type="protein sequence ID" value="KAL3404868.1"/>
    <property type="molecule type" value="Genomic_DNA"/>
</dbReference>
<comment type="subcellular location">
    <subcellularLocation>
        <location evidence="1">Mitochondrion</location>
    </subcellularLocation>
</comment>
<evidence type="ECO:0000313" key="8">
    <source>
        <dbReference type="EMBL" id="KAL3404868.1"/>
    </source>
</evidence>
<proteinExistence type="inferred from homology"/>
<evidence type="ECO:0000256" key="1">
    <source>
        <dbReference type="ARBA" id="ARBA00004173"/>
    </source>
</evidence>
<evidence type="ECO:0000313" key="9">
    <source>
        <dbReference type="Proteomes" id="UP001627154"/>
    </source>
</evidence>
<dbReference type="PANTHER" id="PTHR11652">
    <property type="entry name" value="30S RIBOSOMAL PROTEIN S12 FAMILY MEMBER"/>
    <property type="match status" value="1"/>
</dbReference>
<dbReference type="PROSITE" id="PS00055">
    <property type="entry name" value="RIBOSOMAL_S12"/>
    <property type="match status" value="1"/>
</dbReference>
<dbReference type="GO" id="GO:0005739">
    <property type="term" value="C:mitochondrion"/>
    <property type="evidence" value="ECO:0007669"/>
    <property type="project" value="UniProtKB-SubCell"/>
</dbReference>
<sequence>MNVLAKSIASFTRSCLTRSIEAQRLAPVAPSYIDGFAGSILSAAKKCLQNPIQGLQPARLANDMSRLIRMHRLGPLMKKRKCTNPFNGQPFAKGVVIKCVTKKPKKPNSANRKCVIVRLSTGREMTAYVPGIGHNLQEHNIVLCRVGRCKDVPGVKIKCVRGKYDLPHVAKRTTA</sequence>
<dbReference type="InterPro" id="IPR005679">
    <property type="entry name" value="Ribosomal_uS12_bac"/>
</dbReference>
<organism evidence="8 9">
    <name type="scientific">Trichogramma kaykai</name>
    <dbReference type="NCBI Taxonomy" id="54128"/>
    <lineage>
        <taxon>Eukaryota</taxon>
        <taxon>Metazoa</taxon>
        <taxon>Ecdysozoa</taxon>
        <taxon>Arthropoda</taxon>
        <taxon>Hexapoda</taxon>
        <taxon>Insecta</taxon>
        <taxon>Pterygota</taxon>
        <taxon>Neoptera</taxon>
        <taxon>Endopterygota</taxon>
        <taxon>Hymenoptera</taxon>
        <taxon>Apocrita</taxon>
        <taxon>Proctotrupomorpha</taxon>
        <taxon>Chalcidoidea</taxon>
        <taxon>Trichogrammatidae</taxon>
        <taxon>Trichogramma</taxon>
    </lineage>
</organism>
<keyword evidence="6" id="KW-0687">Ribonucleoprotein</keyword>
<dbReference type="InterPro" id="IPR012340">
    <property type="entry name" value="NA-bd_OB-fold"/>
</dbReference>
<evidence type="ECO:0000256" key="5">
    <source>
        <dbReference type="ARBA" id="ARBA00023128"/>
    </source>
</evidence>
<evidence type="ECO:0000256" key="4">
    <source>
        <dbReference type="ARBA" id="ARBA00022980"/>
    </source>
</evidence>
<dbReference type="PRINTS" id="PR01034">
    <property type="entry name" value="RIBOSOMALS12"/>
</dbReference>
<dbReference type="FunFam" id="2.40.50.140:FF:000115">
    <property type="entry name" value="28S ribosomal protein S12, mitochondrial"/>
    <property type="match status" value="1"/>
</dbReference>
<dbReference type="CDD" id="cd03368">
    <property type="entry name" value="Ribosomal_S12"/>
    <property type="match status" value="1"/>
</dbReference>
<dbReference type="Gene3D" id="2.40.50.140">
    <property type="entry name" value="Nucleic acid-binding proteins"/>
    <property type="match status" value="1"/>
</dbReference>
<keyword evidence="3" id="KW-0809">Transit peptide</keyword>
<keyword evidence="9" id="KW-1185">Reference proteome</keyword>
<protein>
    <recommendedName>
        <fullName evidence="7">Small ribosomal subunit protein uS12m</fullName>
    </recommendedName>
</protein>
<reference evidence="8 9" key="1">
    <citation type="journal article" date="2024" name="bioRxiv">
        <title>A reference genome for Trichogramma kaykai: A tiny desert-dwelling parasitoid wasp with competing sex-ratio distorters.</title>
        <authorList>
            <person name="Culotta J."/>
            <person name="Lindsey A.R."/>
        </authorList>
    </citation>
    <scope>NUCLEOTIDE SEQUENCE [LARGE SCALE GENOMIC DNA]</scope>
    <source>
        <strain evidence="8 9">KSX58</strain>
    </source>
</reference>
<evidence type="ECO:0000256" key="7">
    <source>
        <dbReference type="ARBA" id="ARBA00035248"/>
    </source>
</evidence>
<dbReference type="GO" id="GO:0005840">
    <property type="term" value="C:ribosome"/>
    <property type="evidence" value="ECO:0007669"/>
    <property type="project" value="UniProtKB-KW"/>
</dbReference>
<dbReference type="AlphaFoldDB" id="A0ABD2XIP4"/>
<keyword evidence="4" id="KW-0689">Ribosomal protein</keyword>
<comment type="similarity">
    <text evidence="2">Belongs to the universal ribosomal protein uS12 family.</text>
</comment>
<evidence type="ECO:0000256" key="6">
    <source>
        <dbReference type="ARBA" id="ARBA00023274"/>
    </source>
</evidence>